<dbReference type="AlphaFoldDB" id="A0A7S4C4P1"/>
<organism evidence="3">
    <name type="scientific">Chrysotila carterae</name>
    <name type="common">Marine alga</name>
    <name type="synonym">Syracosphaera carterae</name>
    <dbReference type="NCBI Taxonomy" id="13221"/>
    <lineage>
        <taxon>Eukaryota</taxon>
        <taxon>Haptista</taxon>
        <taxon>Haptophyta</taxon>
        <taxon>Prymnesiophyceae</taxon>
        <taxon>Isochrysidales</taxon>
        <taxon>Isochrysidaceae</taxon>
        <taxon>Chrysotila</taxon>
    </lineage>
</organism>
<evidence type="ECO:0000256" key="1">
    <source>
        <dbReference type="SAM" id="MobiDB-lite"/>
    </source>
</evidence>
<dbReference type="EMBL" id="HBIZ01064237">
    <property type="protein sequence ID" value="CAE0786876.1"/>
    <property type="molecule type" value="Transcribed_RNA"/>
</dbReference>
<evidence type="ECO:0000256" key="2">
    <source>
        <dbReference type="SAM" id="Phobius"/>
    </source>
</evidence>
<feature type="transmembrane region" description="Helical" evidence="2">
    <location>
        <begin position="12"/>
        <end position="32"/>
    </location>
</feature>
<feature type="compositionally biased region" description="Polar residues" evidence="1">
    <location>
        <begin position="336"/>
        <end position="348"/>
    </location>
</feature>
<keyword evidence="2" id="KW-1133">Transmembrane helix</keyword>
<accession>A0A7S4C4P1</accession>
<protein>
    <submittedName>
        <fullName evidence="3">Uncharacterized protein</fullName>
    </submittedName>
</protein>
<keyword evidence="2" id="KW-0472">Membrane</keyword>
<evidence type="ECO:0000313" key="3">
    <source>
        <dbReference type="EMBL" id="CAE0786876.1"/>
    </source>
</evidence>
<feature type="transmembrane region" description="Helical" evidence="2">
    <location>
        <begin position="223"/>
        <end position="245"/>
    </location>
</feature>
<proteinExistence type="predicted"/>
<name>A0A7S4C4P1_CHRCT</name>
<keyword evidence="2" id="KW-0812">Transmembrane</keyword>
<gene>
    <name evidence="3" type="ORF">PCAR00345_LOCUS39584</name>
</gene>
<reference evidence="3" key="1">
    <citation type="submission" date="2021-01" db="EMBL/GenBank/DDBJ databases">
        <authorList>
            <person name="Corre E."/>
            <person name="Pelletier E."/>
            <person name="Niang G."/>
            <person name="Scheremetjew M."/>
            <person name="Finn R."/>
            <person name="Kale V."/>
            <person name="Holt S."/>
            <person name="Cochrane G."/>
            <person name="Meng A."/>
            <person name="Brown T."/>
            <person name="Cohen L."/>
        </authorList>
    </citation>
    <scope>NUCLEOTIDE SEQUENCE</scope>
    <source>
        <strain evidence="3">CCMP645</strain>
    </source>
</reference>
<feature type="region of interest" description="Disordered" evidence="1">
    <location>
        <begin position="322"/>
        <end position="348"/>
    </location>
</feature>
<sequence>MPQPTPSNTEQAALVVYRSAGLGLWGAALRYIGMPLEKIALYANSSQVTGTGQLTQAVRLTFQDGAFAPYRVVGRASIVAWFLQYSVMGFVFQSVDNLLSSALGCKQCYYGPQLMEAPSKAGSTAPPSEVALFGLKTAIAPILAGSIESGVANRAEVQRYYGLDKFSQIEARRGAGVLSRACGPAFAANASRNAIMSATSFVLTPTLYRLYFPQEMKSHTTLFWFGLGMNIFAGNVVAITLQALWGRTLDQLALHGSVSYRAAVQQGLRTEGAAAFFTPAKWFSRVLMNAPAQGTLPWFYNEVLPLGEGPVRRAAQLVDDARGVKKRKPSPLVQRLTEQSIPSSLPPS</sequence>